<comment type="caution">
    <text evidence="16">The sequence shown here is derived from an EMBL/GenBank/DDBJ whole genome shotgun (WGS) entry which is preliminary data.</text>
</comment>
<dbReference type="PROSITE" id="PS52016">
    <property type="entry name" value="TONB_DEPENDENT_REC_3"/>
    <property type="match status" value="1"/>
</dbReference>
<dbReference type="GO" id="GO:0009279">
    <property type="term" value="C:cell outer membrane"/>
    <property type="evidence" value="ECO:0007669"/>
    <property type="project" value="UniProtKB-SubCell"/>
</dbReference>
<keyword evidence="10 11" id="KW-0998">Cell outer membrane</keyword>
<evidence type="ECO:0000256" key="7">
    <source>
        <dbReference type="ARBA" id="ARBA00023065"/>
    </source>
</evidence>
<dbReference type="CDD" id="cd01347">
    <property type="entry name" value="ligand_gated_channel"/>
    <property type="match status" value="1"/>
</dbReference>
<dbReference type="Gene3D" id="2.40.170.20">
    <property type="entry name" value="TonB-dependent receptor, beta-barrel domain"/>
    <property type="match status" value="1"/>
</dbReference>
<dbReference type="Pfam" id="PF07715">
    <property type="entry name" value="Plug"/>
    <property type="match status" value="1"/>
</dbReference>
<evidence type="ECO:0000259" key="15">
    <source>
        <dbReference type="Pfam" id="PF07715"/>
    </source>
</evidence>
<evidence type="ECO:0000259" key="14">
    <source>
        <dbReference type="Pfam" id="PF00593"/>
    </source>
</evidence>
<dbReference type="GO" id="GO:0006826">
    <property type="term" value="P:iron ion transport"/>
    <property type="evidence" value="ECO:0007669"/>
    <property type="project" value="UniProtKB-KW"/>
</dbReference>
<keyword evidence="3 11" id="KW-1134">Transmembrane beta strand</keyword>
<dbReference type="InterPro" id="IPR036942">
    <property type="entry name" value="Beta-barrel_TonB_sf"/>
</dbReference>
<comment type="similarity">
    <text evidence="11 12">Belongs to the TonB-dependent receptor family.</text>
</comment>
<evidence type="ECO:0000256" key="11">
    <source>
        <dbReference type="PROSITE-ProRule" id="PRU01360"/>
    </source>
</evidence>
<keyword evidence="16" id="KW-0675">Receptor</keyword>
<protein>
    <submittedName>
        <fullName evidence="16">TonB-dependent receptor plug domain-containing protein</fullName>
    </submittedName>
</protein>
<evidence type="ECO:0000256" key="13">
    <source>
        <dbReference type="SAM" id="SignalP"/>
    </source>
</evidence>
<evidence type="ECO:0000256" key="4">
    <source>
        <dbReference type="ARBA" id="ARBA00022496"/>
    </source>
</evidence>
<feature type="domain" description="TonB-dependent receptor-like beta-barrel" evidence="14">
    <location>
        <begin position="279"/>
        <end position="670"/>
    </location>
</feature>
<reference evidence="16 17" key="1">
    <citation type="submission" date="2019-10" db="EMBL/GenBank/DDBJ databases">
        <title>Epibacterium sp. nov., isolated from seawater.</title>
        <authorList>
            <person name="Zhang X."/>
            <person name="Li N."/>
        </authorList>
    </citation>
    <scope>NUCLEOTIDE SEQUENCE [LARGE SCALE GENOMIC DNA]</scope>
    <source>
        <strain evidence="16 17">SM1979</strain>
    </source>
</reference>
<evidence type="ECO:0000256" key="6">
    <source>
        <dbReference type="ARBA" id="ARBA00023004"/>
    </source>
</evidence>
<evidence type="ECO:0000256" key="8">
    <source>
        <dbReference type="ARBA" id="ARBA00023077"/>
    </source>
</evidence>
<keyword evidence="17" id="KW-1185">Reference proteome</keyword>
<keyword evidence="5 11" id="KW-0812">Transmembrane</keyword>
<sequence>MPAQYRHFYLAPLVALYASTALSQDGSGALLLDPIVIHGELQDRELFDTVTSVAVEQGKDLERRGDVDVYDVVERTPGVSSTAGDRGFAIRGIDRGGIVGRGLLISTQVDGVALPNQQATIFGPYSAWDVEQVEVLRGPQSTQQGRNSLAGAVIIRSNDPDYEQLTKAHVEIGSRNTRRYAFTLNQPIIDDRVAFRFSAESFENDGDITNDTTGATDYDRHKSTTYRAKLRWDATDRLNFVFSLSHSDSSAGEDFIEERLFPERRVTLSNAGARESARHNIASLKTTYEFNSNLTLESTTSFYALDYRRIEDRDFSAADAELFDRTNDAETFSQDLRLRFDTGRGITGAVGLFYTSVDDTVNDYRRLDAAVSGGAPLPPGALSFDSITRDVYDEENIALYGEAEIQADRWLPGLRFTVGARYDYESVDFGSSRVTAPSTPQLPDFDNNSSTSFDAFLPKLGVAHDFADGQTIGLTLQRGYRAGGSQVNFVTGEVNEYDPEFTDTIELAYRGSFRGDTLRVAANAFYTEWTDQQVLVDGASGVNFDQNIENVGESELFGAELQIENDVSENFSLFASAAYVRTEYKDFVSNGQDFSGNSFVFAPELTASIGGSYRWDNGLTLGVDASYTDSAFGNVENTADEATDSRFLINAQLTYDAPGGWTAGIYARNLLDRDYATARLPLTSTNASGSSVEQRSFVRGGEPRTVGVLLTKTF</sequence>
<evidence type="ECO:0000256" key="10">
    <source>
        <dbReference type="ARBA" id="ARBA00023237"/>
    </source>
</evidence>
<dbReference type="SUPFAM" id="SSF56935">
    <property type="entry name" value="Porins"/>
    <property type="match status" value="1"/>
</dbReference>
<dbReference type="InterPro" id="IPR000531">
    <property type="entry name" value="Beta-barrel_TonB"/>
</dbReference>
<dbReference type="PANTHER" id="PTHR32552:SF81">
    <property type="entry name" value="TONB-DEPENDENT OUTER MEMBRANE RECEPTOR"/>
    <property type="match status" value="1"/>
</dbReference>
<dbReference type="RefSeq" id="WP_153217259.1">
    <property type="nucleotide sequence ID" value="NZ_WIBF01000013.1"/>
</dbReference>
<feature type="chain" id="PRO_5032522152" evidence="13">
    <location>
        <begin position="24"/>
        <end position="714"/>
    </location>
</feature>
<evidence type="ECO:0000256" key="5">
    <source>
        <dbReference type="ARBA" id="ARBA00022692"/>
    </source>
</evidence>
<evidence type="ECO:0000313" key="17">
    <source>
        <dbReference type="Proteomes" id="UP000444174"/>
    </source>
</evidence>
<dbReference type="EMBL" id="WIBF01000013">
    <property type="protein sequence ID" value="MQQ10285.1"/>
    <property type="molecule type" value="Genomic_DNA"/>
</dbReference>
<keyword evidence="4" id="KW-0410">Iron transport</keyword>
<evidence type="ECO:0000256" key="9">
    <source>
        <dbReference type="ARBA" id="ARBA00023136"/>
    </source>
</evidence>
<feature type="signal peptide" evidence="13">
    <location>
        <begin position="1"/>
        <end position="23"/>
    </location>
</feature>
<keyword evidence="13" id="KW-0732">Signal</keyword>
<feature type="domain" description="TonB-dependent receptor plug" evidence="15">
    <location>
        <begin position="47"/>
        <end position="152"/>
    </location>
</feature>
<organism evidence="16 17">
    <name type="scientific">Tritonibacter litoralis</name>
    <dbReference type="NCBI Taxonomy" id="2662264"/>
    <lineage>
        <taxon>Bacteria</taxon>
        <taxon>Pseudomonadati</taxon>
        <taxon>Pseudomonadota</taxon>
        <taxon>Alphaproteobacteria</taxon>
        <taxon>Rhodobacterales</taxon>
        <taxon>Paracoccaceae</taxon>
        <taxon>Tritonibacter</taxon>
    </lineage>
</organism>
<dbReference type="PANTHER" id="PTHR32552">
    <property type="entry name" value="FERRICHROME IRON RECEPTOR-RELATED"/>
    <property type="match status" value="1"/>
</dbReference>
<evidence type="ECO:0000256" key="2">
    <source>
        <dbReference type="ARBA" id="ARBA00022448"/>
    </source>
</evidence>
<keyword evidence="7" id="KW-0406">Ion transport</keyword>
<keyword evidence="9 11" id="KW-0472">Membrane</keyword>
<dbReference type="InterPro" id="IPR039426">
    <property type="entry name" value="TonB-dep_rcpt-like"/>
</dbReference>
<proteinExistence type="inferred from homology"/>
<dbReference type="InterPro" id="IPR012910">
    <property type="entry name" value="Plug_dom"/>
</dbReference>
<accession>A0A843YKT7</accession>
<dbReference type="AlphaFoldDB" id="A0A843YKT7"/>
<keyword evidence="6" id="KW-0408">Iron</keyword>
<keyword evidence="2 11" id="KW-0813">Transport</keyword>
<evidence type="ECO:0000256" key="1">
    <source>
        <dbReference type="ARBA" id="ARBA00004571"/>
    </source>
</evidence>
<keyword evidence="8 12" id="KW-0798">TonB box</keyword>
<dbReference type="Proteomes" id="UP000444174">
    <property type="component" value="Unassembled WGS sequence"/>
</dbReference>
<gene>
    <name evidence="16" type="ORF">GFB49_17595</name>
</gene>
<dbReference type="Pfam" id="PF00593">
    <property type="entry name" value="TonB_dep_Rec_b-barrel"/>
    <property type="match status" value="1"/>
</dbReference>
<name>A0A843YKT7_9RHOB</name>
<evidence type="ECO:0000256" key="3">
    <source>
        <dbReference type="ARBA" id="ARBA00022452"/>
    </source>
</evidence>
<comment type="subcellular location">
    <subcellularLocation>
        <location evidence="1 11">Cell outer membrane</location>
        <topology evidence="1 11">Multi-pass membrane protein</topology>
    </subcellularLocation>
</comment>
<evidence type="ECO:0000313" key="16">
    <source>
        <dbReference type="EMBL" id="MQQ10285.1"/>
    </source>
</evidence>
<evidence type="ECO:0000256" key="12">
    <source>
        <dbReference type="RuleBase" id="RU003357"/>
    </source>
</evidence>